<dbReference type="Proteomes" id="UP000270411">
    <property type="component" value="Chromosome 2"/>
</dbReference>
<accession>A0A3G8H5A1</accession>
<sequence>MRHLFGHRGHHGHAHGHGHPFHHGMGRMMMAAMGRGGFWSGGGGGDFGGDDGFDGDNLRRGRKFSAEDLQLLLLSLLDEKPSHGYELIKALETRTGGFYKPSPGVVYPALTFLEDVGYATVDLEGNKKRYQLSQAGRAYLDQHRARLEQMVARLQHVARKMDFMRRAMSGQPQRDVEEGGWTPELVQARARLKQMLMMRSGAPADEQRRIAAILERAVDEIERGASQPGG</sequence>
<dbReference type="PANTHER" id="PTHR43252">
    <property type="entry name" value="TRANSCRIPTIONAL REGULATOR YQJI"/>
    <property type="match status" value="1"/>
</dbReference>
<evidence type="ECO:0000259" key="1">
    <source>
        <dbReference type="Pfam" id="PF03551"/>
    </source>
</evidence>
<dbReference type="EMBL" id="CP033970">
    <property type="protein sequence ID" value="AZG15568.1"/>
    <property type="molecule type" value="Genomic_DNA"/>
</dbReference>
<dbReference type="InterPro" id="IPR036388">
    <property type="entry name" value="WH-like_DNA-bd_sf"/>
</dbReference>
<proteinExistence type="predicted"/>
<dbReference type="InterPro" id="IPR005149">
    <property type="entry name" value="Tscrpt_reg_PadR_N"/>
</dbReference>
<dbReference type="RefSeq" id="WP_124685302.1">
    <property type="nucleotide sequence ID" value="NZ_CP033970.1"/>
</dbReference>
<protein>
    <submittedName>
        <fullName evidence="2">PadR family transcriptional regulator</fullName>
    </submittedName>
</protein>
<dbReference type="AlphaFoldDB" id="A0A3G8H5A1"/>
<reference evidence="3" key="1">
    <citation type="submission" date="2018-11" db="EMBL/GenBank/DDBJ databases">
        <title>FDA dAtabase for Regulatory Grade micrObial Sequences (FDA-ARGOS): Supporting development and validation of Infectious Disease Dx tests.</title>
        <authorList>
            <person name="Goldberg B."/>
            <person name="Campos J."/>
            <person name="Tallon L."/>
            <person name="Sadzewicz L."/>
            <person name="Zhao X."/>
            <person name="Vavikolanu K."/>
            <person name="Mehta A."/>
            <person name="Aluvathingal J."/>
            <person name="Nadendla S."/>
            <person name="Geyer C."/>
            <person name="Nandy P."/>
            <person name="Yan Y."/>
            <person name="Sichtig H."/>
        </authorList>
    </citation>
    <scope>NUCLEOTIDE SEQUENCE [LARGE SCALE GENOMIC DNA]</scope>
    <source>
        <strain evidence="3">FDAARGOS_614</strain>
    </source>
</reference>
<dbReference type="SUPFAM" id="SSF46785">
    <property type="entry name" value="Winged helix' DNA-binding domain"/>
    <property type="match status" value="1"/>
</dbReference>
<evidence type="ECO:0000313" key="3">
    <source>
        <dbReference type="Proteomes" id="UP000270411"/>
    </source>
</evidence>
<name>A0A3G8H5A1_9BURK</name>
<dbReference type="InterPro" id="IPR036390">
    <property type="entry name" value="WH_DNA-bd_sf"/>
</dbReference>
<dbReference type="Gene3D" id="1.10.10.10">
    <property type="entry name" value="Winged helix-like DNA-binding domain superfamily/Winged helix DNA-binding domain"/>
    <property type="match status" value="1"/>
</dbReference>
<gene>
    <name evidence="2" type="ORF">EHF44_19010</name>
</gene>
<dbReference type="KEGG" id="cpau:EHF44_19010"/>
<organism evidence="2 3">
    <name type="scientific">Cupriavidus pauculus</name>
    <dbReference type="NCBI Taxonomy" id="82633"/>
    <lineage>
        <taxon>Bacteria</taxon>
        <taxon>Pseudomonadati</taxon>
        <taxon>Pseudomonadota</taxon>
        <taxon>Betaproteobacteria</taxon>
        <taxon>Burkholderiales</taxon>
        <taxon>Burkholderiaceae</taxon>
        <taxon>Cupriavidus</taxon>
    </lineage>
</organism>
<dbReference type="Pfam" id="PF03551">
    <property type="entry name" value="PadR"/>
    <property type="match status" value="1"/>
</dbReference>
<evidence type="ECO:0000313" key="2">
    <source>
        <dbReference type="EMBL" id="AZG15568.1"/>
    </source>
</evidence>
<feature type="domain" description="Transcription regulator PadR N-terminal" evidence="1">
    <location>
        <begin position="73"/>
        <end position="141"/>
    </location>
</feature>
<dbReference type="OrthoDB" id="9814826at2"/>
<dbReference type="PANTHER" id="PTHR43252:SF7">
    <property type="entry name" value="TRANSCRIPTIONAL REGULATOR YQJI"/>
    <property type="match status" value="1"/>
</dbReference>